<sequence>MIGAHRIVSVVVNDFERFCCALDGFQNQPYDRRTSLTIIAPVKCCRRKMSTLFSGNINFSSIELNSVNVGLHTRCIFKYGYDKVNGVYMGRELAKRYRGHDRMVAIDSVRSEEIRPHDEANRDANQIQLSEYGGGRMQNYHIQTDSQLAAEGIARKISSSLSNWRIEDLLGGQSMLNADSIQNAQAWITNDNSLSPAQVVRARELLQELLITITTKPDGRNVPAAMRRSIYIAESSFPEDTPSNFVAGRRISDYTSSRSFSQHNTQSPLRSDTSVLGRELPVIQNSLPLSVPLTLSAQNWRDDSITLYSDSGQMPMSSREISKNPDFRCGLRNEYPTPRVENAELIGSNARKHDAILLGSEKRRPHYQDRRRISRSRSRSLEQDCDTGIGERRVHMKSRGFISVEINHPQKASRRNYLSYEINRSRHRENRDDRSLRRSSSLTRAVGRHRR</sequence>
<keyword evidence="3" id="KW-1185">Reference proteome</keyword>
<accession>A0A8J2M6K4</accession>
<comment type="caution">
    <text evidence="2">The sequence shown here is derived from an EMBL/GenBank/DDBJ whole genome shotgun (WGS) entry which is preliminary data.</text>
</comment>
<dbReference type="Proteomes" id="UP000746747">
    <property type="component" value="Unassembled WGS sequence"/>
</dbReference>
<gene>
    <name evidence="2" type="ORF">CJOHNSTONI_LOCUS5007</name>
</gene>
<evidence type="ECO:0000313" key="3">
    <source>
        <dbReference type="Proteomes" id="UP000746747"/>
    </source>
</evidence>
<dbReference type="OrthoDB" id="5812672at2759"/>
<proteinExistence type="predicted"/>
<feature type="region of interest" description="Disordered" evidence="1">
    <location>
        <begin position="363"/>
        <end position="387"/>
    </location>
</feature>
<name>A0A8J2M6K4_9BILA</name>
<protein>
    <submittedName>
        <fullName evidence="2">Uncharacterized protein</fullName>
    </submittedName>
</protein>
<feature type="region of interest" description="Disordered" evidence="1">
    <location>
        <begin position="426"/>
        <end position="451"/>
    </location>
</feature>
<evidence type="ECO:0000313" key="2">
    <source>
        <dbReference type="EMBL" id="CAG9534916.1"/>
    </source>
</evidence>
<dbReference type="EMBL" id="CAKAEH010001340">
    <property type="protein sequence ID" value="CAG9534916.1"/>
    <property type="molecule type" value="Genomic_DNA"/>
</dbReference>
<dbReference type="AlphaFoldDB" id="A0A8J2M6K4"/>
<evidence type="ECO:0000256" key="1">
    <source>
        <dbReference type="SAM" id="MobiDB-lite"/>
    </source>
</evidence>
<organism evidence="2 3">
    <name type="scientific">Cercopithifilaria johnstoni</name>
    <dbReference type="NCBI Taxonomy" id="2874296"/>
    <lineage>
        <taxon>Eukaryota</taxon>
        <taxon>Metazoa</taxon>
        <taxon>Ecdysozoa</taxon>
        <taxon>Nematoda</taxon>
        <taxon>Chromadorea</taxon>
        <taxon>Rhabditida</taxon>
        <taxon>Spirurina</taxon>
        <taxon>Spiruromorpha</taxon>
        <taxon>Filarioidea</taxon>
        <taxon>Onchocercidae</taxon>
        <taxon>Cercopithifilaria</taxon>
    </lineage>
</organism>
<reference evidence="2" key="1">
    <citation type="submission" date="2021-09" db="EMBL/GenBank/DDBJ databases">
        <authorList>
            <consortium name="Pathogen Informatics"/>
        </authorList>
    </citation>
    <scope>NUCLEOTIDE SEQUENCE</scope>
</reference>